<proteinExistence type="inferred from homology"/>
<dbReference type="SMART" id="SM00657">
    <property type="entry name" value="RPOL4c"/>
    <property type="match status" value="1"/>
</dbReference>
<evidence type="ECO:0000256" key="2">
    <source>
        <dbReference type="ARBA" id="ARBA00006898"/>
    </source>
</evidence>
<evidence type="ECO:0000256" key="6">
    <source>
        <dbReference type="ARBA" id="ARBA00023242"/>
    </source>
</evidence>
<comment type="similarity">
    <text evidence="2">Belongs to the eukaryotic RPC9 RNA polymerase subunit family.</text>
</comment>
<organism evidence="8">
    <name type="scientific">Eutreptiella gymnastica</name>
    <dbReference type="NCBI Taxonomy" id="73025"/>
    <lineage>
        <taxon>Eukaryota</taxon>
        <taxon>Discoba</taxon>
        <taxon>Euglenozoa</taxon>
        <taxon>Euglenida</taxon>
        <taxon>Spirocuta</taxon>
        <taxon>Euglenophyceae</taxon>
        <taxon>Eutreptiales</taxon>
        <taxon>Eutreptiaceae</taxon>
        <taxon>Eutreptiella</taxon>
    </lineage>
</organism>
<dbReference type="InterPro" id="IPR006590">
    <property type="entry name" value="RNA_pol_Rpb4/RPC9_core"/>
</dbReference>
<dbReference type="PANTHER" id="PTHR15561">
    <property type="entry name" value="CALCITONIN GENE-RELATED PEPTIDE-RECEPTOR COMPONENT PROTEIN"/>
    <property type="match status" value="1"/>
</dbReference>
<dbReference type="AlphaFoldDB" id="A0A7S1NJE2"/>
<dbReference type="InterPro" id="IPR038324">
    <property type="entry name" value="Rpb4/RPC9_sf"/>
</dbReference>
<dbReference type="InterPro" id="IPR038846">
    <property type="entry name" value="RPC9"/>
</dbReference>
<name>A0A7S1NJE2_9EUGL</name>
<dbReference type="Gene3D" id="1.20.1250.40">
    <property type="match status" value="1"/>
</dbReference>
<evidence type="ECO:0000256" key="1">
    <source>
        <dbReference type="ARBA" id="ARBA00004123"/>
    </source>
</evidence>
<dbReference type="GO" id="GO:0006384">
    <property type="term" value="P:transcription initiation at RNA polymerase III promoter"/>
    <property type="evidence" value="ECO:0007669"/>
    <property type="project" value="InterPro"/>
</dbReference>
<reference evidence="8" key="1">
    <citation type="submission" date="2021-01" db="EMBL/GenBank/DDBJ databases">
        <authorList>
            <person name="Corre E."/>
            <person name="Pelletier E."/>
            <person name="Niang G."/>
            <person name="Scheremetjew M."/>
            <person name="Finn R."/>
            <person name="Kale V."/>
            <person name="Holt S."/>
            <person name="Cochrane G."/>
            <person name="Meng A."/>
            <person name="Brown T."/>
            <person name="Cohen L."/>
        </authorList>
    </citation>
    <scope>NUCLEOTIDE SEQUENCE</scope>
    <source>
        <strain evidence="8">NIES-381</strain>
    </source>
</reference>
<protein>
    <recommendedName>
        <fullName evidence="3">DNA-directed RNA polymerase III subunit RPC9</fullName>
    </recommendedName>
</protein>
<comment type="subcellular location">
    <subcellularLocation>
        <location evidence="1">Nucleus</location>
    </subcellularLocation>
</comment>
<dbReference type="GO" id="GO:0005666">
    <property type="term" value="C:RNA polymerase III complex"/>
    <property type="evidence" value="ECO:0007669"/>
    <property type="project" value="InterPro"/>
</dbReference>
<evidence type="ECO:0000259" key="7">
    <source>
        <dbReference type="SMART" id="SM00657"/>
    </source>
</evidence>
<dbReference type="SUPFAM" id="SSF47819">
    <property type="entry name" value="HRDC-like"/>
    <property type="match status" value="1"/>
</dbReference>
<dbReference type="EMBL" id="HBGA01091553">
    <property type="protein sequence ID" value="CAD9023181.1"/>
    <property type="molecule type" value="Transcribed_RNA"/>
</dbReference>
<dbReference type="Pfam" id="PF03874">
    <property type="entry name" value="RNA_pol_Rpb4"/>
    <property type="match status" value="1"/>
</dbReference>
<keyword evidence="4" id="KW-0240">DNA-directed RNA polymerase</keyword>
<accession>A0A7S1NJE2</accession>
<gene>
    <name evidence="8" type="ORF">EGYM00392_LOCUS34303</name>
</gene>
<evidence type="ECO:0000256" key="5">
    <source>
        <dbReference type="ARBA" id="ARBA00023163"/>
    </source>
</evidence>
<keyword evidence="5" id="KW-0804">Transcription</keyword>
<dbReference type="GO" id="GO:0000166">
    <property type="term" value="F:nucleotide binding"/>
    <property type="evidence" value="ECO:0007669"/>
    <property type="project" value="InterPro"/>
</dbReference>
<sequence length="183" mass="20731">MQIINDNVALLSNCEVSRLIDEECAYLALQDENVGNVDKHLRLFQSKLKRYLKPFDDIPDEKVNEFLQRVQPLGLTPAELLTILNIRPKSFCHIFAIVEDTDERLSGDQVDTLLELCKECLLKECEGVESDEGSVEAPVELLTKNENNHVIQPVTMKDAAEDEVEEYTFDNPLNDADAIPVDE</sequence>
<evidence type="ECO:0000256" key="4">
    <source>
        <dbReference type="ARBA" id="ARBA00022478"/>
    </source>
</evidence>
<feature type="domain" description="RNA polymerase Rpb4/RPC9 core" evidence="7">
    <location>
        <begin position="1"/>
        <end position="124"/>
    </location>
</feature>
<dbReference type="InterPro" id="IPR005574">
    <property type="entry name" value="Rpb4/RPC9"/>
</dbReference>
<dbReference type="PANTHER" id="PTHR15561:SF0">
    <property type="entry name" value="DNA-DIRECTED RNA POLYMERASE III SUBUNIT RPC9"/>
    <property type="match status" value="1"/>
</dbReference>
<evidence type="ECO:0000256" key="3">
    <source>
        <dbReference type="ARBA" id="ARBA00016672"/>
    </source>
</evidence>
<evidence type="ECO:0000313" key="8">
    <source>
        <dbReference type="EMBL" id="CAD9023181.1"/>
    </source>
</evidence>
<keyword evidence="6" id="KW-0539">Nucleus</keyword>
<dbReference type="InterPro" id="IPR010997">
    <property type="entry name" value="HRDC-like_sf"/>
</dbReference>